<accession>A0A5N3ZZ90</accession>
<gene>
    <name evidence="1" type="ORF">PPYR_15247</name>
</gene>
<keyword evidence="2" id="KW-1185">Reference proteome</keyword>
<sequence>MRHVKSCAHKKVSTNNINYKSSYVSQSQTVVACALDPTDAISKLEVKEKVFNMMRGDQISFVAKKDLLIVHYGESYLKSQKRERKEYSCSSKIRELARLLIAYRTIVNDDSVSFKDLLHPEKFDNVVLATRNISGFDPIKKSFQSPSIAMHMGTSLKTVSDELIHLVLKGSKGFKCSSPDESRSWRQDIKNFKKLVESRWNTEISSVANKDLNEKRWQKPLLVPFINDVKIFREETLKFAKECEQLFLKGTDTDVTYKMLVQCTLALLILFNRRRIGDVQYLKVNDYNSETKTNFQDFESALSEPEKVLTRQYKRVVNGGKGSRAVVILVPQLLQHFISILLENRHKYIPVDNQYMFAIPHSKLKWAQGDVAIRHLTTKMKLQNAAAISSNKLRKHIATAMQVLTMSKNDCKQFSKFMGHTEKTHEEFYELPIDIYQTAKVVKVLLMMEKGVPSEYKGKSLSDIEIADNEYIEDNFNDPDQPLTPTSENATAVERVEDVNATAVERVEDVNAIVPEDDNRNVSALTKNNHTSLHKKNNLLNKRQGWRTEEIDLLKTHFRDFINKSTYPSGSQINDFIKATNSTRSVLVIRSKIQHILKQKN</sequence>
<reference evidence="1 2" key="1">
    <citation type="journal article" date="2018" name="Elife">
        <title>Firefly genomes illuminate parallel origins of bioluminescence in beetles.</title>
        <authorList>
            <person name="Fallon T.R."/>
            <person name="Lower S.E."/>
            <person name="Chang C.H."/>
            <person name="Bessho-Uehara M."/>
            <person name="Martin G.J."/>
            <person name="Bewick A.J."/>
            <person name="Behringer M."/>
            <person name="Debat H.J."/>
            <person name="Wong I."/>
            <person name="Day J.C."/>
            <person name="Suvorov A."/>
            <person name="Silva C.J."/>
            <person name="Stanger-Hall K.F."/>
            <person name="Hall D.W."/>
            <person name="Schmitz R.J."/>
            <person name="Nelson D.R."/>
            <person name="Lewis S.M."/>
            <person name="Shigenobu S."/>
            <person name="Bybee S.M."/>
            <person name="Larracuente A.M."/>
            <person name="Oba Y."/>
            <person name="Weng J.K."/>
        </authorList>
    </citation>
    <scope>NUCLEOTIDE SEQUENCE [LARGE SCALE GENOMIC DNA]</scope>
    <source>
        <strain evidence="1">1611_PpyrPB1</strain>
        <tissue evidence="1">Whole body</tissue>
    </source>
</reference>
<dbReference type="InterPro" id="IPR011010">
    <property type="entry name" value="DNA_brk_join_enz"/>
</dbReference>
<evidence type="ECO:0000313" key="2">
    <source>
        <dbReference type="Proteomes" id="UP000327044"/>
    </source>
</evidence>
<dbReference type="PANTHER" id="PTHR33480:SF1">
    <property type="entry name" value="TYR RECOMBINASE DOMAIN-CONTAINING PROTEIN"/>
    <property type="match status" value="1"/>
</dbReference>
<comment type="caution">
    <text evidence="1">The sequence shown here is derived from an EMBL/GenBank/DDBJ whole genome shotgun (WGS) entry which is preliminary data.</text>
</comment>
<dbReference type="PANTHER" id="PTHR33480">
    <property type="entry name" value="SET DOMAIN-CONTAINING PROTEIN-RELATED"/>
    <property type="match status" value="1"/>
</dbReference>
<name>A0A5N3ZZ90_PHOPY</name>
<dbReference type="AlphaFoldDB" id="A0A5N3ZZ90"/>
<evidence type="ECO:0000313" key="1">
    <source>
        <dbReference type="EMBL" id="KAB0790383.1"/>
    </source>
</evidence>
<dbReference type="InParanoid" id="A0A5N3ZZ90"/>
<organism evidence="1 2">
    <name type="scientific">Photinus pyralis</name>
    <name type="common">Common eastern firefly</name>
    <name type="synonym">Lampyris pyralis</name>
    <dbReference type="NCBI Taxonomy" id="7054"/>
    <lineage>
        <taxon>Eukaryota</taxon>
        <taxon>Metazoa</taxon>
        <taxon>Ecdysozoa</taxon>
        <taxon>Arthropoda</taxon>
        <taxon>Hexapoda</taxon>
        <taxon>Insecta</taxon>
        <taxon>Pterygota</taxon>
        <taxon>Neoptera</taxon>
        <taxon>Endopterygota</taxon>
        <taxon>Coleoptera</taxon>
        <taxon>Polyphaga</taxon>
        <taxon>Elateriformia</taxon>
        <taxon>Elateroidea</taxon>
        <taxon>Lampyridae</taxon>
        <taxon>Lampyrinae</taxon>
        <taxon>Photinus</taxon>
    </lineage>
</organism>
<dbReference type="Proteomes" id="UP000327044">
    <property type="component" value="Unassembled WGS sequence"/>
</dbReference>
<protein>
    <submittedName>
        <fullName evidence="1">Uncharacterized protein</fullName>
    </submittedName>
</protein>
<dbReference type="SUPFAM" id="SSF56349">
    <property type="entry name" value="DNA breaking-rejoining enzymes"/>
    <property type="match status" value="1"/>
</dbReference>
<proteinExistence type="predicted"/>
<dbReference type="EMBL" id="VVIM01001386">
    <property type="protein sequence ID" value="KAB0790383.1"/>
    <property type="molecule type" value="Genomic_DNA"/>
</dbReference>
<dbReference type="PROSITE" id="PS51257">
    <property type="entry name" value="PROKAR_LIPOPROTEIN"/>
    <property type="match status" value="1"/>
</dbReference>
<dbReference type="GO" id="GO:0003677">
    <property type="term" value="F:DNA binding"/>
    <property type="evidence" value="ECO:0007669"/>
    <property type="project" value="InterPro"/>
</dbReference>